<dbReference type="RefSeq" id="WP_023393272.1">
    <property type="nucleotide sequence ID" value="NZ_ASGZ01000008.1"/>
</dbReference>
<dbReference type="EMBL" id="ASGZ01000008">
    <property type="protein sequence ID" value="ESP89571.1"/>
    <property type="molecule type" value="Genomic_DNA"/>
</dbReference>
<feature type="region of interest" description="Disordered" evidence="1">
    <location>
        <begin position="64"/>
        <end position="146"/>
    </location>
</feature>
<dbReference type="InterPro" id="IPR058370">
    <property type="entry name" value="DUF8057"/>
</dbReference>
<comment type="caution">
    <text evidence="2">The sequence shown here is derived from an EMBL/GenBank/DDBJ whole genome shotgun (WGS) entry which is preliminary data.</text>
</comment>
<evidence type="ECO:0000256" key="1">
    <source>
        <dbReference type="SAM" id="MobiDB-lite"/>
    </source>
</evidence>
<feature type="compositionally biased region" description="Basic and acidic residues" evidence="1">
    <location>
        <begin position="64"/>
        <end position="74"/>
    </location>
</feature>
<keyword evidence="3" id="KW-1185">Reference proteome</keyword>
<evidence type="ECO:0000313" key="2">
    <source>
        <dbReference type="EMBL" id="ESP89571.1"/>
    </source>
</evidence>
<organism evidence="2 3">
    <name type="scientific">Candidatus Halobonum tyrrellensis G22</name>
    <dbReference type="NCBI Taxonomy" id="1324957"/>
    <lineage>
        <taxon>Archaea</taxon>
        <taxon>Methanobacteriati</taxon>
        <taxon>Methanobacteriota</taxon>
        <taxon>Stenosarchaea group</taxon>
        <taxon>Halobacteria</taxon>
        <taxon>Halobacteriales</taxon>
        <taxon>Haloferacaceae</taxon>
        <taxon>Candidatus Halobonum</taxon>
    </lineage>
</organism>
<dbReference type="Pfam" id="PF26244">
    <property type="entry name" value="DUF8057"/>
    <property type="match status" value="1"/>
</dbReference>
<protein>
    <submittedName>
        <fullName evidence="2">Uncharacterized protein</fullName>
    </submittedName>
</protein>
<dbReference type="eggNOG" id="arCOG06348">
    <property type="taxonomic scope" value="Archaea"/>
</dbReference>
<sequence>MYEERLGTDWTDISDDEAIDRAFALGVAAAFGHEDRVEFDRLRTALDTAYDRSIIDLAYEEGRGKAEGLRRDADSETDIWEHLVGVSDGRPTDRGGDPDTGSEDGPGPAGGRPSLLDRAGLLEGGEEMGALGRPPLLDPTDREDDE</sequence>
<gene>
    <name evidence="2" type="ORF">K933_03405</name>
</gene>
<dbReference type="AlphaFoldDB" id="V4GWM6"/>
<dbReference type="Proteomes" id="UP000017840">
    <property type="component" value="Unassembled WGS sequence"/>
</dbReference>
<dbReference type="STRING" id="1324957.K933_03405"/>
<evidence type="ECO:0000313" key="3">
    <source>
        <dbReference type="Proteomes" id="UP000017840"/>
    </source>
</evidence>
<accession>V4GWM6</accession>
<reference evidence="2 3" key="1">
    <citation type="journal article" date="2013" name="Genome Announc.">
        <title>Draft Genome Sequence of 'Candidatus Halobonum tyrrellensis' Strain G22, Isolated from the Hypersaline Waters of Lake Tyrrell, Australia.</title>
        <authorList>
            <person name="Ugalde J.A."/>
            <person name="Narasingarao P."/>
            <person name="Kuo S."/>
            <person name="Podell S."/>
            <person name="Allen E.E."/>
        </authorList>
    </citation>
    <scope>NUCLEOTIDE SEQUENCE [LARGE SCALE GENOMIC DNA]</scope>
    <source>
        <strain evidence="2 3">G22</strain>
    </source>
</reference>
<proteinExistence type="predicted"/>
<dbReference type="OrthoDB" id="252552at2157"/>
<name>V4GWM6_9EURY</name>